<sequence>QRLLDQRELSAFQSTDGDVLGIIVYYKGTGDTHAIFDVASKGKPGWGKVQETVAFDWRVDPKVGVYVERSATEPILLAKAKVTE</sequence>
<accession>A0A0S7XNB3</accession>
<proteinExistence type="predicted"/>
<reference evidence="1 2" key="1">
    <citation type="journal article" date="2015" name="Microbiome">
        <title>Genomic resolution of linkages in carbon, nitrogen, and sulfur cycling among widespread estuary sediment bacteria.</title>
        <authorList>
            <person name="Baker B.J."/>
            <person name="Lazar C.S."/>
            <person name="Teske A.P."/>
            <person name="Dick G.J."/>
        </authorList>
    </citation>
    <scope>NUCLEOTIDE SEQUENCE [LARGE SCALE GENOMIC DNA]</scope>
    <source>
        <strain evidence="1">DG_56</strain>
    </source>
</reference>
<dbReference type="AlphaFoldDB" id="A0A0S7XNB3"/>
<evidence type="ECO:0000313" key="1">
    <source>
        <dbReference type="EMBL" id="KPJ63715.1"/>
    </source>
</evidence>
<protein>
    <submittedName>
        <fullName evidence="1">Uncharacterized protein</fullName>
    </submittedName>
</protein>
<dbReference type="Proteomes" id="UP000052020">
    <property type="component" value="Unassembled WGS sequence"/>
</dbReference>
<evidence type="ECO:0000313" key="2">
    <source>
        <dbReference type="Proteomes" id="UP000052020"/>
    </source>
</evidence>
<organism evidence="1 2">
    <name type="scientific">candidate division KD3-62 bacterium DG_56</name>
    <dbReference type="NCBI Taxonomy" id="1704032"/>
    <lineage>
        <taxon>Bacteria</taxon>
        <taxon>candidate division KD3-62</taxon>
    </lineage>
</organism>
<gene>
    <name evidence="1" type="ORF">AMK68_03290</name>
</gene>
<name>A0A0S7XNB3_9BACT</name>
<feature type="non-terminal residue" evidence="1">
    <location>
        <position position="1"/>
    </location>
</feature>
<comment type="caution">
    <text evidence="1">The sequence shown here is derived from an EMBL/GenBank/DDBJ whole genome shotgun (WGS) entry which is preliminary data.</text>
</comment>
<dbReference type="EMBL" id="LIZY01000067">
    <property type="protein sequence ID" value="KPJ63715.1"/>
    <property type="molecule type" value="Genomic_DNA"/>
</dbReference>